<evidence type="ECO:0000313" key="2">
    <source>
        <dbReference type="Proteomes" id="UP000187406"/>
    </source>
</evidence>
<dbReference type="EMBL" id="BDDD01007496">
    <property type="protein sequence ID" value="GAV91473.1"/>
    <property type="molecule type" value="Genomic_DNA"/>
</dbReference>
<dbReference type="OrthoDB" id="1435460at2759"/>
<dbReference type="Proteomes" id="UP000187406">
    <property type="component" value="Unassembled WGS sequence"/>
</dbReference>
<name>A0A1Q3DGP2_CEPFO</name>
<dbReference type="AlphaFoldDB" id="A0A1Q3DGP2"/>
<organism evidence="1 2">
    <name type="scientific">Cephalotus follicularis</name>
    <name type="common">Albany pitcher plant</name>
    <dbReference type="NCBI Taxonomy" id="3775"/>
    <lineage>
        <taxon>Eukaryota</taxon>
        <taxon>Viridiplantae</taxon>
        <taxon>Streptophyta</taxon>
        <taxon>Embryophyta</taxon>
        <taxon>Tracheophyta</taxon>
        <taxon>Spermatophyta</taxon>
        <taxon>Magnoliopsida</taxon>
        <taxon>eudicotyledons</taxon>
        <taxon>Gunneridae</taxon>
        <taxon>Pentapetalae</taxon>
        <taxon>rosids</taxon>
        <taxon>fabids</taxon>
        <taxon>Oxalidales</taxon>
        <taxon>Cephalotaceae</taxon>
        <taxon>Cephalotus</taxon>
    </lineage>
</organism>
<accession>A0A1Q3DGP2</accession>
<dbReference type="STRING" id="3775.A0A1Q3DGP2"/>
<protein>
    <submittedName>
        <fullName evidence="1">Uncharacterized protein</fullName>
    </submittedName>
</protein>
<dbReference type="InParanoid" id="A0A1Q3DGP2"/>
<evidence type="ECO:0000313" key="1">
    <source>
        <dbReference type="EMBL" id="GAV91473.1"/>
    </source>
</evidence>
<sequence>MSIEEREKHLARLRRNYQLGRQMAENARFDPCFDHTSILDSDDMLTTNQNQLTSASDIIVQISNDAPHVVSGGRQGLEVPARRLAEFPGKLRLSHLKRLARSLNDPMGVNRKIGAYVFIKGNAASNCISPKRVRLNHVKQLARGLKSAVKENVPESLQSKSEGKNWILPLPLLHFIAQVTHKHTRVVKNIYVFLEF</sequence>
<reference evidence="2" key="1">
    <citation type="submission" date="2016-04" db="EMBL/GenBank/DDBJ databases">
        <title>Cephalotus genome sequencing.</title>
        <authorList>
            <person name="Fukushima K."/>
            <person name="Hasebe M."/>
            <person name="Fang X."/>
        </authorList>
    </citation>
    <scope>NUCLEOTIDE SEQUENCE [LARGE SCALE GENOMIC DNA]</scope>
    <source>
        <strain evidence="2">cv. St1</strain>
    </source>
</reference>
<gene>
    <name evidence="1" type="ORF">CFOL_v3_34868</name>
</gene>
<comment type="caution">
    <text evidence="1">The sequence shown here is derived from an EMBL/GenBank/DDBJ whole genome shotgun (WGS) entry which is preliminary data.</text>
</comment>
<proteinExistence type="predicted"/>
<keyword evidence="2" id="KW-1185">Reference proteome</keyword>